<dbReference type="AlphaFoldDB" id="A0A840CI12"/>
<evidence type="ECO:0000259" key="2">
    <source>
        <dbReference type="Pfam" id="PF07715"/>
    </source>
</evidence>
<comment type="caution">
    <text evidence="3">The sequence shown here is derived from an EMBL/GenBank/DDBJ whole genome shotgun (WGS) entry which is preliminary data.</text>
</comment>
<keyword evidence="1" id="KW-0812">Transmembrane</keyword>
<comment type="similarity">
    <text evidence="1">Belongs to the TonB-dependent receptor family.</text>
</comment>
<dbReference type="InterPro" id="IPR008969">
    <property type="entry name" value="CarboxyPept-like_regulatory"/>
</dbReference>
<organism evidence="3 4">
    <name type="scientific">Dysgonomonas hofstadii</name>
    <dbReference type="NCBI Taxonomy" id="637886"/>
    <lineage>
        <taxon>Bacteria</taxon>
        <taxon>Pseudomonadati</taxon>
        <taxon>Bacteroidota</taxon>
        <taxon>Bacteroidia</taxon>
        <taxon>Bacteroidales</taxon>
        <taxon>Dysgonomonadaceae</taxon>
        <taxon>Dysgonomonas</taxon>
    </lineage>
</organism>
<evidence type="ECO:0000313" key="3">
    <source>
        <dbReference type="EMBL" id="MBB4034299.1"/>
    </source>
</evidence>
<gene>
    <name evidence="3" type="ORF">GGR21_000184</name>
</gene>
<dbReference type="InterPro" id="IPR037066">
    <property type="entry name" value="Plug_dom_sf"/>
</dbReference>
<dbReference type="InterPro" id="IPR012910">
    <property type="entry name" value="Plug_dom"/>
</dbReference>
<keyword evidence="1" id="KW-0998">Cell outer membrane</keyword>
<dbReference type="GO" id="GO:0009279">
    <property type="term" value="C:cell outer membrane"/>
    <property type="evidence" value="ECO:0007669"/>
    <property type="project" value="UniProtKB-SubCell"/>
</dbReference>
<keyword evidence="4" id="KW-1185">Reference proteome</keyword>
<keyword evidence="1" id="KW-0813">Transport</keyword>
<dbReference type="NCBIfam" id="TIGR04056">
    <property type="entry name" value="OMP_RagA_SusC"/>
    <property type="match status" value="1"/>
</dbReference>
<dbReference type="SUPFAM" id="SSF56935">
    <property type="entry name" value="Porins"/>
    <property type="match status" value="1"/>
</dbReference>
<dbReference type="FunFam" id="2.170.130.10:FF:000003">
    <property type="entry name" value="SusC/RagA family TonB-linked outer membrane protein"/>
    <property type="match status" value="1"/>
</dbReference>
<dbReference type="RefSeq" id="WP_246347951.1">
    <property type="nucleotide sequence ID" value="NZ_JACIEP010000001.1"/>
</dbReference>
<reference evidence="3 4" key="1">
    <citation type="submission" date="2020-08" db="EMBL/GenBank/DDBJ databases">
        <title>Genomic Encyclopedia of Type Strains, Phase IV (KMG-IV): sequencing the most valuable type-strain genomes for metagenomic binning, comparative biology and taxonomic classification.</title>
        <authorList>
            <person name="Goeker M."/>
        </authorList>
    </citation>
    <scope>NUCLEOTIDE SEQUENCE [LARGE SCALE GENOMIC DNA]</scope>
    <source>
        <strain evidence="3 4">DSM 104969</strain>
    </source>
</reference>
<dbReference type="InterPro" id="IPR039426">
    <property type="entry name" value="TonB-dep_rcpt-like"/>
</dbReference>
<evidence type="ECO:0000313" key="4">
    <source>
        <dbReference type="Proteomes" id="UP000555103"/>
    </source>
</evidence>
<dbReference type="Pfam" id="PF13715">
    <property type="entry name" value="CarbopepD_reg_2"/>
    <property type="match status" value="1"/>
</dbReference>
<sequence>MKISEKITAIRHRHVPMQKAMLLVIVSLFCTANSVYAIADKNDVAVTNEITQSAITISGLVTEGDGNPLIGVTVTVKGTTTGVMTDVDGRYSIRAAEGQTLEFKYIGFNTETRQVKKGETSINIRMVESSVDLEDVVIVGYGQQKKESVVSAINTVTSKELAVTGRSLANSIAGQIAGVIAIQPSGEPGYDDSNFWIRGVSSFAGGTSPLIVVDGVPRGSFSNIPVDEIETFTVLKDAAATAVYGAEGANGVVLVTTKRGKAQKTAISFNMEHAMKTPIRLPEILDSYRSLNLYNEAIWNDAGNPLAGWVAPFSDDVLEKYRTGVDTDLYPNTNWMDLLRDHTYTSRYTINFRGGGDKVKFFVSGAYYNEDGIYKGNPIENYDANLKYERYNLRSNIDMDITKTTKMTVDMSGFYVQQNAPRSTADRLFSAFTIFPTHLIPMVYSDGTFSDHPLNTDANAERANPYNLLNNVGYTKNWEVTVQTRVGLEQKLDFITDGLSWKGSMSFDSFTQGRIDRAKEAESYYAEGRDADGNLILKQIKAGSALANPTSSSSSGEKRIYLETSLNYNRTFAQKHAVTGLILYNQKETQYQSRSNGIEMLPYRKQSVVARGTYGFDSKYFLEASFGMTGSENFAKGHRWGFFPAVGAAWTVSQENFMKNIENTLSKLRFRVSYGRTGNDQVRIDNTDIRFPYREKVNEGASGYPLGITQGSGGGGTNNPGSGIVESDYATPLLQWEIEDKFNLGMEVGLFRGKVDMGFDYFHNERSSILIRRQTIPSASGLRVSPMQNFGKTENQGIDANIVIRHEIGDVSLSARGNFTYTKNKVTEYDEIPQVYKYQQYTGQSIGQPLLYIAEGLYTPDDFNITTDPHTKKQTYKLKEGLPVPGAVVAPGDIKYKDLNGDGVIDTYDRTYDNGFYPSSSPGIVYGFGLNAEWKGFNVGVFFQGTGNVSANLLNKAENFVPFLRGLEQQSVRTEGLDRWRFEDPYNQDVLFPRIHSTSYSHNQEWSTWWHRNASFLRLKNVEFGYTFSKKLVQKVKLDGIRLYVQGQNLYTWDSIKFWDPELRDARSGAKYPMSSSWTIGLDVTF</sequence>
<accession>A0A840CI12</accession>
<dbReference type="NCBIfam" id="TIGR04057">
    <property type="entry name" value="SusC_RagA_signa"/>
    <property type="match status" value="1"/>
</dbReference>
<proteinExistence type="inferred from homology"/>
<feature type="domain" description="TonB-dependent receptor plug" evidence="2">
    <location>
        <begin position="146"/>
        <end position="252"/>
    </location>
</feature>
<dbReference type="Gene3D" id="2.60.40.1120">
    <property type="entry name" value="Carboxypeptidase-like, regulatory domain"/>
    <property type="match status" value="1"/>
</dbReference>
<dbReference type="Pfam" id="PF07715">
    <property type="entry name" value="Plug"/>
    <property type="match status" value="1"/>
</dbReference>
<evidence type="ECO:0000256" key="1">
    <source>
        <dbReference type="PROSITE-ProRule" id="PRU01360"/>
    </source>
</evidence>
<dbReference type="Proteomes" id="UP000555103">
    <property type="component" value="Unassembled WGS sequence"/>
</dbReference>
<comment type="subcellular location">
    <subcellularLocation>
        <location evidence="1">Cell outer membrane</location>
        <topology evidence="1">Multi-pass membrane protein</topology>
    </subcellularLocation>
</comment>
<name>A0A840CI12_9BACT</name>
<dbReference type="SUPFAM" id="SSF49464">
    <property type="entry name" value="Carboxypeptidase regulatory domain-like"/>
    <property type="match status" value="1"/>
</dbReference>
<keyword evidence="1" id="KW-0472">Membrane</keyword>
<keyword evidence="1" id="KW-1134">Transmembrane beta strand</keyword>
<dbReference type="EMBL" id="JACIEP010000001">
    <property type="protein sequence ID" value="MBB4034299.1"/>
    <property type="molecule type" value="Genomic_DNA"/>
</dbReference>
<dbReference type="InterPro" id="IPR023997">
    <property type="entry name" value="TonB-dep_OMP_SusC/RagA_CS"/>
</dbReference>
<dbReference type="InterPro" id="IPR023996">
    <property type="entry name" value="TonB-dep_OMP_SusC/RagA"/>
</dbReference>
<protein>
    <submittedName>
        <fullName evidence="3">TonB-linked SusC/RagA family outer membrane protein</fullName>
    </submittedName>
</protein>
<dbReference type="Gene3D" id="2.170.130.10">
    <property type="entry name" value="TonB-dependent receptor, plug domain"/>
    <property type="match status" value="1"/>
</dbReference>
<dbReference type="PROSITE" id="PS52016">
    <property type="entry name" value="TONB_DEPENDENT_REC_3"/>
    <property type="match status" value="1"/>
</dbReference>